<dbReference type="Pfam" id="PF13545">
    <property type="entry name" value="HTH_Crp_2"/>
    <property type="match status" value="1"/>
</dbReference>
<dbReference type="PROSITE" id="PS51063">
    <property type="entry name" value="HTH_CRP_2"/>
    <property type="match status" value="1"/>
</dbReference>
<evidence type="ECO:0000256" key="3">
    <source>
        <dbReference type="ARBA" id="ARBA00023163"/>
    </source>
</evidence>
<accession>A0A9Q9CR45</accession>
<evidence type="ECO:0000313" key="9">
    <source>
        <dbReference type="Proteomes" id="UP001058072"/>
    </source>
</evidence>
<dbReference type="Pfam" id="PF00027">
    <property type="entry name" value="cNMP_binding"/>
    <property type="match status" value="1"/>
</dbReference>
<dbReference type="InterPro" id="IPR014710">
    <property type="entry name" value="RmlC-like_jellyroll"/>
</dbReference>
<name>A0A9Q9CR45_9FIRM</name>
<feature type="domain" description="HTH crp-type" evidence="5">
    <location>
        <begin position="147"/>
        <end position="208"/>
    </location>
</feature>
<evidence type="ECO:0000313" key="7">
    <source>
        <dbReference type="EMBL" id="UUF08392.1"/>
    </source>
</evidence>
<dbReference type="EMBL" id="CP071249">
    <property type="protein sequence ID" value="UUF07169.1"/>
    <property type="molecule type" value="Genomic_DNA"/>
</dbReference>
<dbReference type="InterPro" id="IPR018490">
    <property type="entry name" value="cNMP-bd_dom_sf"/>
</dbReference>
<dbReference type="GO" id="GO:0003677">
    <property type="term" value="F:DNA binding"/>
    <property type="evidence" value="ECO:0007669"/>
    <property type="project" value="UniProtKB-KW"/>
</dbReference>
<dbReference type="PROSITE" id="PS50042">
    <property type="entry name" value="CNMP_BINDING_3"/>
    <property type="match status" value="1"/>
</dbReference>
<dbReference type="InterPro" id="IPR036390">
    <property type="entry name" value="WH_DNA-bd_sf"/>
</dbReference>
<reference evidence="7 8" key="1">
    <citation type="submission" date="2021-03" db="EMBL/GenBank/DDBJ databases">
        <title>Comparative Genomics and Metabolomics in the genus Turicibacter.</title>
        <authorList>
            <person name="Maki J."/>
            <person name="Looft T."/>
        </authorList>
    </citation>
    <scope>NUCLEOTIDE SEQUENCE</scope>
    <source>
        <strain evidence="7">ISU324</strain>
        <strain evidence="6 8">MMM721</strain>
    </source>
</reference>
<dbReference type="InterPro" id="IPR036388">
    <property type="entry name" value="WH-like_DNA-bd_sf"/>
</dbReference>
<organism evidence="7 9">
    <name type="scientific">Turicibacter bilis</name>
    <dbReference type="NCBI Taxonomy" id="2735723"/>
    <lineage>
        <taxon>Bacteria</taxon>
        <taxon>Bacillati</taxon>
        <taxon>Bacillota</taxon>
        <taxon>Erysipelotrichia</taxon>
        <taxon>Erysipelotrichales</taxon>
        <taxon>Turicibacteraceae</taxon>
        <taxon>Turicibacter</taxon>
    </lineage>
</organism>
<keyword evidence="3" id="KW-0804">Transcription</keyword>
<evidence type="ECO:0000259" key="5">
    <source>
        <dbReference type="PROSITE" id="PS51063"/>
    </source>
</evidence>
<dbReference type="InterPro" id="IPR012318">
    <property type="entry name" value="HTH_CRP"/>
</dbReference>
<dbReference type="Proteomes" id="UP001058016">
    <property type="component" value="Chromosome"/>
</dbReference>
<dbReference type="Proteomes" id="UP001058072">
    <property type="component" value="Chromosome"/>
</dbReference>
<protein>
    <submittedName>
        <fullName evidence="7">Crp/Fnr family transcriptional regulator</fullName>
    </submittedName>
</protein>
<dbReference type="CDD" id="cd00038">
    <property type="entry name" value="CAP_ED"/>
    <property type="match status" value="1"/>
</dbReference>
<keyword evidence="2" id="KW-0238">DNA-binding</keyword>
<dbReference type="GO" id="GO:0006355">
    <property type="term" value="P:regulation of DNA-templated transcription"/>
    <property type="evidence" value="ECO:0007669"/>
    <property type="project" value="InterPro"/>
</dbReference>
<gene>
    <name evidence="6" type="ORF">J0J69_06705</name>
    <name evidence="7" type="ORF">J0J70_12625</name>
</gene>
<dbReference type="InterPro" id="IPR000595">
    <property type="entry name" value="cNMP-bd_dom"/>
</dbReference>
<evidence type="ECO:0000313" key="6">
    <source>
        <dbReference type="EMBL" id="UUF07169.1"/>
    </source>
</evidence>
<dbReference type="Gene3D" id="2.60.120.10">
    <property type="entry name" value="Jelly Rolls"/>
    <property type="match status" value="1"/>
</dbReference>
<dbReference type="SMART" id="SM00419">
    <property type="entry name" value="HTH_CRP"/>
    <property type="match status" value="1"/>
</dbReference>
<dbReference type="AlphaFoldDB" id="A0A9Q9CR45"/>
<dbReference type="RefSeq" id="WP_212724127.1">
    <property type="nucleotide sequence ID" value="NZ_CP071249.1"/>
</dbReference>
<sequence length="208" mass="24138">MLDGLMSDYPFLKMLDEEALAIIERNLVQKKVQAGELLINGEEACWGFSFIKSGVLRVYRLNDEGREVTLYRLRKGDSCFMTVICALAQSKTHAYVRVEEDSELVILPILLFEKYLINHPVYLQFVFKNLYEKFLSVIQVVENVTFNSIEQRVIDYLKEHSRGGLLYRTHEQIAFDIGSTREVVSRTLKSLERKGKVKLERGKILIKK</sequence>
<evidence type="ECO:0000259" key="4">
    <source>
        <dbReference type="PROSITE" id="PS50042"/>
    </source>
</evidence>
<dbReference type="SUPFAM" id="SSF51206">
    <property type="entry name" value="cAMP-binding domain-like"/>
    <property type="match status" value="1"/>
</dbReference>
<dbReference type="EMBL" id="CP071250">
    <property type="protein sequence ID" value="UUF08392.1"/>
    <property type="molecule type" value="Genomic_DNA"/>
</dbReference>
<proteinExistence type="predicted"/>
<dbReference type="SUPFAM" id="SSF46785">
    <property type="entry name" value="Winged helix' DNA-binding domain"/>
    <property type="match status" value="1"/>
</dbReference>
<evidence type="ECO:0000313" key="8">
    <source>
        <dbReference type="Proteomes" id="UP001058016"/>
    </source>
</evidence>
<dbReference type="SMART" id="SM00100">
    <property type="entry name" value="cNMP"/>
    <property type="match status" value="1"/>
</dbReference>
<evidence type="ECO:0000256" key="2">
    <source>
        <dbReference type="ARBA" id="ARBA00023125"/>
    </source>
</evidence>
<feature type="domain" description="Cyclic nucleotide-binding" evidence="4">
    <location>
        <begin position="11"/>
        <end position="133"/>
    </location>
</feature>
<keyword evidence="8" id="KW-1185">Reference proteome</keyword>
<keyword evidence="1" id="KW-0805">Transcription regulation</keyword>
<evidence type="ECO:0000256" key="1">
    <source>
        <dbReference type="ARBA" id="ARBA00023015"/>
    </source>
</evidence>
<dbReference type="Gene3D" id="1.10.10.10">
    <property type="entry name" value="Winged helix-like DNA-binding domain superfamily/Winged helix DNA-binding domain"/>
    <property type="match status" value="1"/>
</dbReference>